<gene>
    <name evidence="2" type="ORF">NS331_10880</name>
</gene>
<dbReference type="SUPFAM" id="SSF49464">
    <property type="entry name" value="Carboxypeptidase regulatory domain-like"/>
    <property type="match status" value="1"/>
</dbReference>
<dbReference type="Pfam" id="PF10670">
    <property type="entry name" value="DUF4198"/>
    <property type="match status" value="1"/>
</dbReference>
<dbReference type="EMBL" id="LDSL01000064">
    <property type="protein sequence ID" value="KTT21862.1"/>
    <property type="molecule type" value="Genomic_DNA"/>
</dbReference>
<reference evidence="2 3" key="1">
    <citation type="journal article" date="2016" name="Front. Microbiol.">
        <title>Genomic Resource of Rice Seed Associated Bacteria.</title>
        <authorList>
            <person name="Midha S."/>
            <person name="Bansal K."/>
            <person name="Sharma S."/>
            <person name="Kumar N."/>
            <person name="Patil P.P."/>
            <person name="Chaudhry V."/>
            <person name="Patil P.B."/>
        </authorList>
    </citation>
    <scope>NUCLEOTIDE SEQUENCE [LARGE SCALE GENOMIC DNA]</scope>
    <source>
        <strain evidence="2 3">NS331</strain>
    </source>
</reference>
<accession>A0A147GWV3</accession>
<evidence type="ECO:0000256" key="1">
    <source>
        <dbReference type="SAM" id="SignalP"/>
    </source>
</evidence>
<dbReference type="RefSeq" id="WP_058642005.1">
    <property type="nucleotide sequence ID" value="NZ_LDSL01000064.1"/>
</dbReference>
<dbReference type="InterPro" id="IPR019613">
    <property type="entry name" value="DUF4198"/>
</dbReference>
<proteinExistence type="predicted"/>
<comment type="caution">
    <text evidence="2">The sequence shown here is derived from an EMBL/GenBank/DDBJ whole genome shotgun (WGS) entry which is preliminary data.</text>
</comment>
<feature type="signal peptide" evidence="1">
    <location>
        <begin position="1"/>
        <end position="21"/>
    </location>
</feature>
<feature type="chain" id="PRO_5007546923" evidence="1">
    <location>
        <begin position="22"/>
        <end position="266"/>
    </location>
</feature>
<evidence type="ECO:0000313" key="2">
    <source>
        <dbReference type="EMBL" id="KTT21862.1"/>
    </source>
</evidence>
<sequence>MRLPFRLAAAALAFGAVAAQAHNTWLLPATTVLAKPDWVTVDGAVSNDLFVANHFPLSLDNLQVTGPDGAAVKPENAARLKYRSVFDLNLPQPGTYRIAVVNQGAFASWKDKATGQPRRARGSAETLAREVPADAQDLAITQSLGRVETFVSVGKPTPIRPTGRGLELVSTAGATDHAKGETSEFTLLLDGQPAAGLDVTVTQGNTVYRDKLGEVSVKTDAQGRFSITWPAAGMYWLEASTRDAKTSLPQARERRLSYAATLEVLP</sequence>
<evidence type="ECO:0000313" key="3">
    <source>
        <dbReference type="Proteomes" id="UP000072741"/>
    </source>
</evidence>
<name>A0A147GWV3_9BURK</name>
<keyword evidence="1" id="KW-0732">Signal</keyword>
<dbReference type="AlphaFoldDB" id="A0A147GWV3"/>
<protein>
    <submittedName>
        <fullName evidence="2">ABC transporter permease</fullName>
    </submittedName>
</protein>
<dbReference type="OrthoDB" id="5943at2"/>
<dbReference type="InterPro" id="IPR008969">
    <property type="entry name" value="CarboxyPept-like_regulatory"/>
</dbReference>
<dbReference type="Proteomes" id="UP000072741">
    <property type="component" value="Unassembled WGS sequence"/>
</dbReference>
<keyword evidence="3" id="KW-1185">Reference proteome</keyword>
<dbReference type="PATRIC" id="fig|433924.3.peg.4183"/>
<organism evidence="2 3">
    <name type="scientific">Pseudacidovorax intermedius</name>
    <dbReference type="NCBI Taxonomy" id="433924"/>
    <lineage>
        <taxon>Bacteria</taxon>
        <taxon>Pseudomonadati</taxon>
        <taxon>Pseudomonadota</taxon>
        <taxon>Betaproteobacteria</taxon>
        <taxon>Burkholderiales</taxon>
        <taxon>Comamonadaceae</taxon>
        <taxon>Pseudacidovorax</taxon>
    </lineage>
</organism>